<protein>
    <submittedName>
        <fullName evidence="1">Uncharacterized protein</fullName>
    </submittedName>
</protein>
<dbReference type="RefSeq" id="WP_273924499.1">
    <property type="nucleotide sequence ID" value="NZ_JAMDGR010000031.1"/>
</dbReference>
<evidence type="ECO:0000313" key="2">
    <source>
        <dbReference type="Proteomes" id="UP001217610"/>
    </source>
</evidence>
<dbReference type="EMBL" id="JAMDGR010000031">
    <property type="protein sequence ID" value="MDD1152719.1"/>
    <property type="molecule type" value="Genomic_DNA"/>
</dbReference>
<keyword evidence="2" id="KW-1185">Reference proteome</keyword>
<accession>A0ABT5QEU3</accession>
<comment type="caution">
    <text evidence="1">The sequence shown here is derived from an EMBL/GenBank/DDBJ whole genome shotgun (WGS) entry which is preliminary data.</text>
</comment>
<gene>
    <name evidence="1" type="ORF">M5G25_31090</name>
</gene>
<organism evidence="1 2">
    <name type="scientific">Pseudomonas idahonensis</name>
    <dbReference type="NCBI Taxonomy" id="2942628"/>
    <lineage>
        <taxon>Bacteria</taxon>
        <taxon>Pseudomonadati</taxon>
        <taxon>Pseudomonadota</taxon>
        <taxon>Gammaproteobacteria</taxon>
        <taxon>Pseudomonadales</taxon>
        <taxon>Pseudomonadaceae</taxon>
        <taxon>Pseudomonas</taxon>
    </lineage>
</organism>
<proteinExistence type="predicted"/>
<evidence type="ECO:0000313" key="1">
    <source>
        <dbReference type="EMBL" id="MDD1152719.1"/>
    </source>
</evidence>
<name>A0ABT5QEU3_9PSED</name>
<sequence length="53" mass="6145">MNNLNQLIVSKIESENLLEEQDKTKETLSLYLSTWKKLDSLGAKKHEIERLDG</sequence>
<dbReference type="Proteomes" id="UP001217610">
    <property type="component" value="Unassembled WGS sequence"/>
</dbReference>
<reference evidence="1 2" key="1">
    <citation type="submission" date="2022-05" db="EMBL/GenBank/DDBJ databases">
        <title>Novel Pseudomonas spp. Isolated from a Rainbow Trout Aquaculture Facility.</title>
        <authorList>
            <person name="Testerman T."/>
            <person name="Graf J."/>
        </authorList>
    </citation>
    <scope>NUCLEOTIDE SEQUENCE [LARGE SCALE GENOMIC DNA]</scope>
    <source>
        <strain evidence="1 2">ID357</strain>
    </source>
</reference>